<dbReference type="SUPFAM" id="SSF55729">
    <property type="entry name" value="Acyl-CoA N-acyltransferases (Nat)"/>
    <property type="match status" value="2"/>
</dbReference>
<accession>A0A7W8CRE1</accession>
<dbReference type="GO" id="GO:0008999">
    <property type="term" value="F:protein-N-terminal-alanine acetyltransferase activity"/>
    <property type="evidence" value="ECO:0007669"/>
    <property type="project" value="TreeGrafter"/>
</dbReference>
<evidence type="ECO:0000313" key="3">
    <source>
        <dbReference type="Proteomes" id="UP000525923"/>
    </source>
</evidence>
<gene>
    <name evidence="2" type="ORF">HNQ44_000194</name>
</gene>
<reference evidence="2 3" key="1">
    <citation type="submission" date="2020-08" db="EMBL/GenBank/DDBJ databases">
        <title>Genomic Encyclopedia of Type Strains, Phase IV (KMG-IV): sequencing the most valuable type-strain genomes for metagenomic binning, comparative biology and taxonomic classification.</title>
        <authorList>
            <person name="Goeker M."/>
        </authorList>
    </citation>
    <scope>NUCLEOTIDE SEQUENCE [LARGE SCALE GENOMIC DNA]</scope>
    <source>
        <strain evidence="2 3">DSM 15895</strain>
    </source>
</reference>
<dbReference type="Proteomes" id="UP000525923">
    <property type="component" value="Unassembled WGS sequence"/>
</dbReference>
<dbReference type="InterPro" id="IPR016181">
    <property type="entry name" value="Acyl_CoA_acyltransferase"/>
</dbReference>
<sequence length="273" mass="31462">MLTTKQLSDIEQLQKEVEAHDGLEMKLNWDMLRNRSTEGLDFLHYEKNELIAFLGMYPFGSTIEVTGMVKPSERRNGHFTRLFEEAMTAVRRAGFKKILLNAPASSAAKEFLLRQGARYAFSEHQMQWKPQPLEDTTDDFILREAAREDLELRVRLDVEVFNVSLENAVATESRINGDEDTEMLMIDVGDNTIGKIRVKRENGQAWIYGFSILPEHQGKGFGRKVLRRVVKQQSERGHSVHLEVETNNANALRLYESVGFEIVNAQDYYEFDK</sequence>
<organism evidence="2 3">
    <name type="scientific">Planococcus koreensis</name>
    <dbReference type="NCBI Taxonomy" id="112331"/>
    <lineage>
        <taxon>Bacteria</taxon>
        <taxon>Bacillati</taxon>
        <taxon>Bacillota</taxon>
        <taxon>Bacilli</taxon>
        <taxon>Bacillales</taxon>
        <taxon>Caryophanaceae</taxon>
        <taxon>Planococcus</taxon>
    </lineage>
</organism>
<dbReference type="InterPro" id="IPR050276">
    <property type="entry name" value="MshD_Acetyltransferase"/>
</dbReference>
<evidence type="ECO:0000259" key="1">
    <source>
        <dbReference type="PROSITE" id="PS51186"/>
    </source>
</evidence>
<comment type="caution">
    <text evidence="2">The sequence shown here is derived from an EMBL/GenBank/DDBJ whole genome shotgun (WGS) entry which is preliminary data.</text>
</comment>
<dbReference type="CDD" id="cd04301">
    <property type="entry name" value="NAT_SF"/>
    <property type="match status" value="2"/>
</dbReference>
<dbReference type="InterPro" id="IPR000182">
    <property type="entry name" value="GNAT_dom"/>
</dbReference>
<name>A0A7W8CRE1_9BACL</name>
<evidence type="ECO:0000313" key="2">
    <source>
        <dbReference type="EMBL" id="MBB5178772.1"/>
    </source>
</evidence>
<dbReference type="PROSITE" id="PS51186">
    <property type="entry name" value="GNAT"/>
    <property type="match status" value="2"/>
</dbReference>
<dbReference type="OrthoDB" id="7163760at2"/>
<keyword evidence="2" id="KW-0808">Transferase</keyword>
<keyword evidence="3" id="KW-1185">Reference proteome</keyword>
<dbReference type="Pfam" id="PF00583">
    <property type="entry name" value="Acetyltransf_1"/>
    <property type="match status" value="2"/>
</dbReference>
<dbReference type="Gene3D" id="3.40.630.30">
    <property type="match status" value="1"/>
</dbReference>
<dbReference type="PANTHER" id="PTHR43617:SF20">
    <property type="entry name" value="N-ALPHA-ACETYLTRANSFERASE RIMI"/>
    <property type="match status" value="1"/>
</dbReference>
<proteinExistence type="predicted"/>
<dbReference type="PANTHER" id="PTHR43617">
    <property type="entry name" value="L-AMINO ACID N-ACETYLTRANSFERASE"/>
    <property type="match status" value="1"/>
</dbReference>
<protein>
    <submittedName>
        <fullName evidence="2">GNAT superfamily N-acetyltransferase</fullName>
    </submittedName>
</protein>
<dbReference type="EMBL" id="JACHHE010000001">
    <property type="protein sequence ID" value="MBB5178772.1"/>
    <property type="molecule type" value="Genomic_DNA"/>
</dbReference>
<feature type="domain" description="N-acetyltransferase" evidence="1">
    <location>
        <begin position="1"/>
        <end position="134"/>
    </location>
</feature>
<feature type="domain" description="N-acetyltransferase" evidence="1">
    <location>
        <begin position="140"/>
        <end position="273"/>
    </location>
</feature>
<dbReference type="AlphaFoldDB" id="A0A7W8CRE1"/>
<dbReference type="RefSeq" id="WP_135502216.1">
    <property type="nucleotide sequence ID" value="NZ_JACHHE010000001.1"/>
</dbReference>